<dbReference type="InterPro" id="IPR003170">
    <property type="entry name" value="MurB"/>
</dbReference>
<name>A0A3D9IQX2_9BACL</name>
<keyword evidence="7 16" id="KW-0285">Flavoprotein</keyword>
<dbReference type="Pfam" id="PF01565">
    <property type="entry name" value="FAD_binding_4"/>
    <property type="match status" value="1"/>
</dbReference>
<evidence type="ECO:0000256" key="16">
    <source>
        <dbReference type="HAMAP-Rule" id="MF_00037"/>
    </source>
</evidence>
<evidence type="ECO:0000259" key="17">
    <source>
        <dbReference type="PROSITE" id="PS51387"/>
    </source>
</evidence>
<keyword evidence="14 16" id="KW-0961">Cell wall biogenesis/degradation</keyword>
<dbReference type="Proteomes" id="UP000256977">
    <property type="component" value="Unassembled WGS sequence"/>
</dbReference>
<sequence length="301" mass="32346">MQQWIAELKQAGVVQILENEPLSKHTTWKIGGPADALIVPANEEELEAVLRLCAVHGVPWCVLGRGSNTLVSDKGVRGAVIKLGGGFDELRFDGETVVAGASYSFIKLSVMAGKEGLTGLEYAGGIPGSVGGAVYMNAGAHGSDISRILQSASIVWEDGSREVLGNAEMKFSYRHSILQERRGIVTRAEFRLAQGDRKEIAAALATYKDRRRRTQPLQMACAGSVFRNPPNDHAARLIEAAGLKGLREGAAEVSQMHANFIVNHGGAKAEDVLTLIGKVQQIVKQTYGITLVTEVLMMGER</sequence>
<comment type="caution">
    <text evidence="18">The sequence shown here is derived from an EMBL/GenBank/DDBJ whole genome shotgun (WGS) entry which is preliminary data.</text>
</comment>
<evidence type="ECO:0000313" key="19">
    <source>
        <dbReference type="Proteomes" id="UP000256977"/>
    </source>
</evidence>
<comment type="catalytic activity">
    <reaction evidence="15 16">
        <text>UDP-N-acetyl-alpha-D-muramate + NADP(+) = UDP-N-acetyl-3-O-(1-carboxyvinyl)-alpha-D-glucosamine + NADPH + H(+)</text>
        <dbReference type="Rhea" id="RHEA:12248"/>
        <dbReference type="ChEBI" id="CHEBI:15378"/>
        <dbReference type="ChEBI" id="CHEBI:57783"/>
        <dbReference type="ChEBI" id="CHEBI:58349"/>
        <dbReference type="ChEBI" id="CHEBI:68483"/>
        <dbReference type="ChEBI" id="CHEBI:70757"/>
        <dbReference type="EC" id="1.3.1.98"/>
    </reaction>
</comment>
<protein>
    <recommendedName>
        <fullName evidence="16">UDP-N-acetylenolpyruvoylglucosamine reductase</fullName>
        <ecNumber evidence="16">1.3.1.98</ecNumber>
    </recommendedName>
    <alternativeName>
        <fullName evidence="16">UDP-N-acetylmuramate dehydrogenase</fullName>
    </alternativeName>
</protein>
<dbReference type="InterPro" id="IPR016169">
    <property type="entry name" value="FAD-bd_PCMH_sub2"/>
</dbReference>
<feature type="active site" description="Proton donor" evidence="16">
    <location>
        <position position="224"/>
    </location>
</feature>
<dbReference type="Gene3D" id="3.90.78.10">
    <property type="entry name" value="UDP-N-acetylenolpyruvoylglucosamine reductase, C-terminal domain"/>
    <property type="match status" value="1"/>
</dbReference>
<dbReference type="InterPro" id="IPR011601">
    <property type="entry name" value="MurB_C"/>
</dbReference>
<evidence type="ECO:0000256" key="5">
    <source>
        <dbReference type="ARBA" id="ARBA00022490"/>
    </source>
</evidence>
<feature type="domain" description="FAD-binding PCMH-type" evidence="17">
    <location>
        <begin position="30"/>
        <end position="195"/>
    </location>
</feature>
<dbReference type="EC" id="1.3.1.98" evidence="16"/>
<evidence type="ECO:0000256" key="11">
    <source>
        <dbReference type="ARBA" id="ARBA00022984"/>
    </source>
</evidence>
<keyword evidence="13 16" id="KW-0131">Cell cycle</keyword>
<dbReference type="PANTHER" id="PTHR21071">
    <property type="entry name" value="UDP-N-ACETYLENOLPYRUVOYLGLUCOSAMINE REDUCTASE"/>
    <property type="match status" value="1"/>
</dbReference>
<evidence type="ECO:0000256" key="3">
    <source>
        <dbReference type="ARBA" id="ARBA00004496"/>
    </source>
</evidence>
<dbReference type="GO" id="GO:0008762">
    <property type="term" value="F:UDP-N-acetylmuramate dehydrogenase activity"/>
    <property type="evidence" value="ECO:0007669"/>
    <property type="project" value="UniProtKB-UniRule"/>
</dbReference>
<evidence type="ECO:0000256" key="9">
    <source>
        <dbReference type="ARBA" id="ARBA00022857"/>
    </source>
</evidence>
<dbReference type="GO" id="GO:0008360">
    <property type="term" value="P:regulation of cell shape"/>
    <property type="evidence" value="ECO:0007669"/>
    <property type="project" value="UniProtKB-KW"/>
</dbReference>
<dbReference type="SUPFAM" id="SSF56194">
    <property type="entry name" value="Uridine diphospho-N-Acetylenolpyruvylglucosamine reductase, MurB, C-terminal domain"/>
    <property type="match status" value="1"/>
</dbReference>
<dbReference type="NCBIfam" id="TIGR00179">
    <property type="entry name" value="murB"/>
    <property type="match status" value="1"/>
</dbReference>
<evidence type="ECO:0000313" key="18">
    <source>
        <dbReference type="EMBL" id="RED64194.1"/>
    </source>
</evidence>
<dbReference type="InterPro" id="IPR036635">
    <property type="entry name" value="MurB_C_sf"/>
</dbReference>
<evidence type="ECO:0000256" key="12">
    <source>
        <dbReference type="ARBA" id="ARBA00023002"/>
    </source>
</evidence>
<keyword evidence="8 16" id="KW-0274">FAD</keyword>
<evidence type="ECO:0000256" key="8">
    <source>
        <dbReference type="ARBA" id="ARBA00022827"/>
    </source>
</evidence>
<dbReference type="HAMAP" id="MF_00037">
    <property type="entry name" value="MurB"/>
    <property type="match status" value="1"/>
</dbReference>
<keyword evidence="9 16" id="KW-0521">NADP</keyword>
<evidence type="ECO:0000256" key="1">
    <source>
        <dbReference type="ARBA" id="ARBA00001974"/>
    </source>
</evidence>
<reference evidence="18 19" key="1">
    <citation type="submission" date="2018-07" db="EMBL/GenBank/DDBJ databases">
        <title>Genomic Encyclopedia of Type Strains, Phase III (KMG-III): the genomes of soil and plant-associated and newly described type strains.</title>
        <authorList>
            <person name="Whitman W."/>
        </authorList>
    </citation>
    <scope>NUCLEOTIDE SEQUENCE [LARGE SCALE GENOMIC DNA]</scope>
    <source>
        <strain evidence="18 19">CECT 7287</strain>
    </source>
</reference>
<comment type="cofactor">
    <cofactor evidence="1 16">
        <name>FAD</name>
        <dbReference type="ChEBI" id="CHEBI:57692"/>
    </cofactor>
</comment>
<evidence type="ECO:0000256" key="4">
    <source>
        <dbReference type="ARBA" id="ARBA00004752"/>
    </source>
</evidence>
<dbReference type="Pfam" id="PF02873">
    <property type="entry name" value="MurB_C"/>
    <property type="match status" value="1"/>
</dbReference>
<evidence type="ECO:0000256" key="10">
    <source>
        <dbReference type="ARBA" id="ARBA00022960"/>
    </source>
</evidence>
<dbReference type="RefSeq" id="WP_116063446.1">
    <property type="nucleotide sequence ID" value="NZ_QRDZ01000024.1"/>
</dbReference>
<dbReference type="NCBIfam" id="NF010480">
    <property type="entry name" value="PRK13905.1"/>
    <property type="match status" value="1"/>
</dbReference>
<keyword evidence="5 16" id="KW-0963">Cytoplasm</keyword>
<feature type="active site" evidence="16">
    <location>
        <position position="294"/>
    </location>
</feature>
<dbReference type="PANTHER" id="PTHR21071:SF5">
    <property type="entry name" value="UDP-N-ACETYLENOLPYRUVOYLGLUCOSAMINE REDUCTASE"/>
    <property type="match status" value="1"/>
</dbReference>
<comment type="similarity">
    <text evidence="16">Belongs to the MurB family.</text>
</comment>
<dbReference type="OrthoDB" id="9804753at2"/>
<keyword evidence="10 16" id="KW-0133">Cell shape</keyword>
<keyword evidence="12 16" id="KW-0560">Oxidoreductase</keyword>
<dbReference type="AlphaFoldDB" id="A0A3D9IQX2"/>
<evidence type="ECO:0000256" key="2">
    <source>
        <dbReference type="ARBA" id="ARBA00003921"/>
    </source>
</evidence>
<evidence type="ECO:0000256" key="7">
    <source>
        <dbReference type="ARBA" id="ARBA00022630"/>
    </source>
</evidence>
<comment type="function">
    <text evidence="2 16">Cell wall formation.</text>
</comment>
<keyword evidence="19" id="KW-1185">Reference proteome</keyword>
<proteinExistence type="inferred from homology"/>
<gene>
    <name evidence="16" type="primary">murB</name>
    <name evidence="18" type="ORF">DFP98_1245</name>
</gene>
<keyword evidence="11 16" id="KW-0573">Peptidoglycan synthesis</keyword>
<feature type="active site" evidence="16">
    <location>
        <position position="174"/>
    </location>
</feature>
<comment type="pathway">
    <text evidence="4 16">Cell wall biogenesis; peptidoglycan biosynthesis.</text>
</comment>
<evidence type="ECO:0000256" key="13">
    <source>
        <dbReference type="ARBA" id="ARBA00023306"/>
    </source>
</evidence>
<dbReference type="InterPro" id="IPR036318">
    <property type="entry name" value="FAD-bd_PCMH-like_sf"/>
</dbReference>
<dbReference type="GO" id="GO:0005829">
    <property type="term" value="C:cytosol"/>
    <property type="evidence" value="ECO:0007669"/>
    <property type="project" value="TreeGrafter"/>
</dbReference>
<dbReference type="UniPathway" id="UPA00219"/>
<comment type="subcellular location">
    <subcellularLocation>
        <location evidence="3 16">Cytoplasm</location>
    </subcellularLocation>
</comment>
<dbReference type="EMBL" id="QRDZ01000024">
    <property type="protein sequence ID" value="RED64194.1"/>
    <property type="molecule type" value="Genomic_DNA"/>
</dbReference>
<dbReference type="InterPro" id="IPR016166">
    <property type="entry name" value="FAD-bd_PCMH"/>
</dbReference>
<accession>A0A3D9IQX2</accession>
<dbReference type="InterPro" id="IPR006094">
    <property type="entry name" value="Oxid_FAD_bind_N"/>
</dbReference>
<dbReference type="PROSITE" id="PS51387">
    <property type="entry name" value="FAD_PCMH"/>
    <property type="match status" value="1"/>
</dbReference>
<dbReference type="InterPro" id="IPR016167">
    <property type="entry name" value="FAD-bd_PCMH_sub1"/>
</dbReference>
<organism evidence="18 19">
    <name type="scientific">Cohnella phaseoli</name>
    <dbReference type="NCBI Taxonomy" id="456490"/>
    <lineage>
        <taxon>Bacteria</taxon>
        <taxon>Bacillati</taxon>
        <taxon>Bacillota</taxon>
        <taxon>Bacilli</taxon>
        <taxon>Bacillales</taxon>
        <taxon>Paenibacillaceae</taxon>
        <taxon>Cohnella</taxon>
    </lineage>
</organism>
<dbReference type="SUPFAM" id="SSF56176">
    <property type="entry name" value="FAD-binding/transporter-associated domain-like"/>
    <property type="match status" value="1"/>
</dbReference>
<keyword evidence="6 16" id="KW-0132">Cell division</keyword>
<dbReference type="Gene3D" id="3.30.43.10">
    <property type="entry name" value="Uridine Diphospho-n-acetylenolpyruvylglucosamine Reductase, domain 2"/>
    <property type="match status" value="1"/>
</dbReference>
<dbReference type="GO" id="GO:0009252">
    <property type="term" value="P:peptidoglycan biosynthetic process"/>
    <property type="evidence" value="ECO:0007669"/>
    <property type="project" value="UniProtKB-UniRule"/>
</dbReference>
<evidence type="ECO:0000256" key="15">
    <source>
        <dbReference type="ARBA" id="ARBA00048914"/>
    </source>
</evidence>
<evidence type="ECO:0000256" key="14">
    <source>
        <dbReference type="ARBA" id="ARBA00023316"/>
    </source>
</evidence>
<dbReference type="Gene3D" id="3.30.465.10">
    <property type="match status" value="1"/>
</dbReference>
<dbReference type="GO" id="GO:0071555">
    <property type="term" value="P:cell wall organization"/>
    <property type="evidence" value="ECO:0007669"/>
    <property type="project" value="UniProtKB-KW"/>
</dbReference>
<dbReference type="GO" id="GO:0071949">
    <property type="term" value="F:FAD binding"/>
    <property type="evidence" value="ECO:0007669"/>
    <property type="project" value="InterPro"/>
</dbReference>
<evidence type="ECO:0000256" key="6">
    <source>
        <dbReference type="ARBA" id="ARBA00022618"/>
    </source>
</evidence>
<dbReference type="GO" id="GO:0051301">
    <property type="term" value="P:cell division"/>
    <property type="evidence" value="ECO:0007669"/>
    <property type="project" value="UniProtKB-KW"/>
</dbReference>